<proteinExistence type="predicted"/>
<name>A0A922M719_SPOEX</name>
<feature type="region of interest" description="Disordered" evidence="2">
    <location>
        <begin position="1"/>
        <end position="62"/>
    </location>
</feature>
<sequence length="377" mass="40274">MPRTTRSAQRSARSSDDDDTVVESRTHAGAAHTHVACDGDAPETRAQGGAAQEPDYMFDGGCSGAPAHPALSTERLLTTMMESFARAQADTNRILVETLRSLHHNGNQWNPVTSTPTASPTANTFTTFGGNFSKCTARFDGQSRNAEVLEAFVDAVEVYKECAGVSDEHAVRGLSMLLTGDAAVWWRGARPSVGTCSYCKAFGHTIDDCRKASYNKIDNNSEKTHPVRCYGCGQPGVVRSKCETCSNKSVRAESSDFNIVKGDFFASSSHPLITIGVVGKVGVAIVDTGATHSVASPLLYSLLASSGVQFKDAVRYVGLADGSRHRKMIKIATVPVTLGGRIIDTDFMIFPGDDTRTLLGRDFIAKAGIVLNIAQES</sequence>
<dbReference type="EMBL" id="JACEFF010000800">
    <property type="protein sequence ID" value="KAH9630930.1"/>
    <property type="molecule type" value="Genomic_DNA"/>
</dbReference>
<dbReference type="GO" id="GO:0004190">
    <property type="term" value="F:aspartic-type endopeptidase activity"/>
    <property type="evidence" value="ECO:0007669"/>
    <property type="project" value="InterPro"/>
</dbReference>
<dbReference type="GO" id="GO:0006508">
    <property type="term" value="P:proteolysis"/>
    <property type="evidence" value="ECO:0007669"/>
    <property type="project" value="InterPro"/>
</dbReference>
<evidence type="ECO:0000313" key="5">
    <source>
        <dbReference type="Proteomes" id="UP000814243"/>
    </source>
</evidence>
<gene>
    <name evidence="4" type="ORF">HF086_018246</name>
</gene>
<feature type="non-terminal residue" evidence="4">
    <location>
        <position position="1"/>
    </location>
</feature>
<dbReference type="PROSITE" id="PS00141">
    <property type="entry name" value="ASP_PROTEASE"/>
    <property type="match status" value="1"/>
</dbReference>
<dbReference type="Proteomes" id="UP000814243">
    <property type="component" value="Unassembled WGS sequence"/>
</dbReference>
<feature type="compositionally biased region" description="Low complexity" evidence="2">
    <location>
        <begin position="1"/>
        <end position="12"/>
    </location>
</feature>
<organism evidence="4 5">
    <name type="scientific">Spodoptera exigua</name>
    <name type="common">Beet armyworm</name>
    <name type="synonym">Noctua fulgens</name>
    <dbReference type="NCBI Taxonomy" id="7107"/>
    <lineage>
        <taxon>Eukaryota</taxon>
        <taxon>Metazoa</taxon>
        <taxon>Ecdysozoa</taxon>
        <taxon>Arthropoda</taxon>
        <taxon>Hexapoda</taxon>
        <taxon>Insecta</taxon>
        <taxon>Pterygota</taxon>
        <taxon>Neoptera</taxon>
        <taxon>Endopterygota</taxon>
        <taxon>Lepidoptera</taxon>
        <taxon>Glossata</taxon>
        <taxon>Ditrysia</taxon>
        <taxon>Noctuoidea</taxon>
        <taxon>Noctuidae</taxon>
        <taxon>Amphipyrinae</taxon>
        <taxon>Spodoptera</taxon>
    </lineage>
</organism>
<dbReference type="SMART" id="SM00343">
    <property type="entry name" value="ZnF_C2HC"/>
    <property type="match status" value="2"/>
</dbReference>
<evidence type="ECO:0000259" key="3">
    <source>
        <dbReference type="PROSITE" id="PS50175"/>
    </source>
</evidence>
<dbReference type="Gene3D" id="2.40.70.10">
    <property type="entry name" value="Acid Proteases"/>
    <property type="match status" value="1"/>
</dbReference>
<dbReference type="InterPro" id="IPR018061">
    <property type="entry name" value="Retropepsins"/>
</dbReference>
<dbReference type="CDD" id="cd00303">
    <property type="entry name" value="retropepsin_like"/>
    <property type="match status" value="1"/>
</dbReference>
<feature type="domain" description="Peptidase A2" evidence="3">
    <location>
        <begin position="282"/>
        <end position="363"/>
    </location>
</feature>
<dbReference type="SUPFAM" id="SSF50630">
    <property type="entry name" value="Acid proteases"/>
    <property type="match status" value="1"/>
</dbReference>
<evidence type="ECO:0000256" key="2">
    <source>
        <dbReference type="SAM" id="MobiDB-lite"/>
    </source>
</evidence>
<keyword evidence="1" id="KW-0378">Hydrolase</keyword>
<evidence type="ECO:0000313" key="4">
    <source>
        <dbReference type="EMBL" id="KAH9630930.1"/>
    </source>
</evidence>
<reference evidence="4" key="1">
    <citation type="journal article" date="2021" name="G3 (Bethesda)">
        <title>Genome and transcriptome analysis of the beet armyworm Spodoptera exigua reveals targets for pest control. .</title>
        <authorList>
            <person name="Simon S."/>
            <person name="Breeschoten T."/>
            <person name="Jansen H.J."/>
            <person name="Dirks R.P."/>
            <person name="Schranz M.E."/>
            <person name="Ros V.I.D."/>
        </authorList>
    </citation>
    <scope>NUCLEOTIDE SEQUENCE</scope>
    <source>
        <strain evidence="4">TB_SE_WUR_2020</strain>
    </source>
</reference>
<dbReference type="InterPro" id="IPR001969">
    <property type="entry name" value="Aspartic_peptidase_AS"/>
</dbReference>
<dbReference type="InterPro" id="IPR001995">
    <property type="entry name" value="Peptidase_A2_cat"/>
</dbReference>
<dbReference type="GO" id="GO:0003676">
    <property type="term" value="F:nucleic acid binding"/>
    <property type="evidence" value="ECO:0007669"/>
    <property type="project" value="InterPro"/>
</dbReference>
<dbReference type="InterPro" id="IPR021109">
    <property type="entry name" value="Peptidase_aspartic_dom_sf"/>
</dbReference>
<comment type="caution">
    <text evidence="4">The sequence shown here is derived from an EMBL/GenBank/DDBJ whole genome shotgun (WGS) entry which is preliminary data.</text>
</comment>
<dbReference type="GO" id="GO:0008270">
    <property type="term" value="F:zinc ion binding"/>
    <property type="evidence" value="ECO:0007669"/>
    <property type="project" value="InterPro"/>
</dbReference>
<dbReference type="PROSITE" id="PS50175">
    <property type="entry name" value="ASP_PROT_RETROV"/>
    <property type="match status" value="1"/>
</dbReference>
<accession>A0A922M719</accession>
<dbReference type="AlphaFoldDB" id="A0A922M719"/>
<protein>
    <recommendedName>
        <fullName evidence="3">Peptidase A2 domain-containing protein</fullName>
    </recommendedName>
</protein>
<dbReference type="InterPro" id="IPR001878">
    <property type="entry name" value="Znf_CCHC"/>
</dbReference>
<evidence type="ECO:0000256" key="1">
    <source>
        <dbReference type="ARBA" id="ARBA00022801"/>
    </source>
</evidence>
<dbReference type="Pfam" id="PF00077">
    <property type="entry name" value="RVP"/>
    <property type="match status" value="1"/>
</dbReference>